<name>A0A4R6DKG4_9MICO</name>
<keyword evidence="1" id="KW-0472">Membrane</keyword>
<comment type="caution">
    <text evidence="2">The sequence shown here is derived from an EMBL/GenBank/DDBJ whole genome shotgun (WGS) entry which is preliminary data.</text>
</comment>
<accession>A0A4R6DKG4</accession>
<gene>
    <name evidence="2" type="ORF">EDF64_103144</name>
</gene>
<sequence length="167" mass="17229">MERTRIVVAVVGVLVVTLYAALLAVQQLVLDPLAAVPGTSLGAIHAHLDGQGFDVRGDIVAVLVTAAIGVALAIVVAAVTLWRRVEPHFVVAWMLGIIAAGAVPFFAAGFQLGMDVADGYGVSGGAHTPWAGVLYVTSLVALVAIPVVIVFGERRRALRATSETLVA</sequence>
<dbReference type="EMBL" id="SNVW01000003">
    <property type="protein sequence ID" value="TDN45220.1"/>
    <property type="molecule type" value="Genomic_DNA"/>
</dbReference>
<keyword evidence="1" id="KW-0812">Transmembrane</keyword>
<dbReference type="Proteomes" id="UP000295764">
    <property type="component" value="Unassembled WGS sequence"/>
</dbReference>
<feature type="transmembrane region" description="Helical" evidence="1">
    <location>
        <begin position="130"/>
        <end position="151"/>
    </location>
</feature>
<evidence type="ECO:0000313" key="2">
    <source>
        <dbReference type="EMBL" id="TDN45220.1"/>
    </source>
</evidence>
<protein>
    <submittedName>
        <fullName evidence="2">Uncharacterized protein</fullName>
    </submittedName>
</protein>
<proteinExistence type="predicted"/>
<evidence type="ECO:0000256" key="1">
    <source>
        <dbReference type="SAM" id="Phobius"/>
    </source>
</evidence>
<reference evidence="2 3" key="1">
    <citation type="submission" date="2019-03" db="EMBL/GenBank/DDBJ databases">
        <title>Genomic analyses of the natural microbiome of Caenorhabditis elegans.</title>
        <authorList>
            <person name="Samuel B."/>
        </authorList>
    </citation>
    <scope>NUCLEOTIDE SEQUENCE [LARGE SCALE GENOMIC DNA]</scope>
    <source>
        <strain evidence="2 3">JUb65</strain>
    </source>
</reference>
<dbReference type="RefSeq" id="WP_133519067.1">
    <property type="nucleotide sequence ID" value="NZ_SNVW01000003.1"/>
</dbReference>
<organism evidence="2 3">
    <name type="scientific">Curtobacterium flaccumfaciens</name>
    <dbReference type="NCBI Taxonomy" id="2035"/>
    <lineage>
        <taxon>Bacteria</taxon>
        <taxon>Bacillati</taxon>
        <taxon>Actinomycetota</taxon>
        <taxon>Actinomycetes</taxon>
        <taxon>Micrococcales</taxon>
        <taxon>Microbacteriaceae</taxon>
        <taxon>Curtobacterium</taxon>
    </lineage>
</organism>
<feature type="transmembrane region" description="Helical" evidence="1">
    <location>
        <begin position="7"/>
        <end position="29"/>
    </location>
</feature>
<keyword evidence="1" id="KW-1133">Transmembrane helix</keyword>
<feature type="transmembrane region" description="Helical" evidence="1">
    <location>
        <begin position="89"/>
        <end position="110"/>
    </location>
</feature>
<dbReference type="AlphaFoldDB" id="A0A4R6DKG4"/>
<evidence type="ECO:0000313" key="3">
    <source>
        <dbReference type="Proteomes" id="UP000295764"/>
    </source>
</evidence>
<feature type="transmembrane region" description="Helical" evidence="1">
    <location>
        <begin position="59"/>
        <end position="82"/>
    </location>
</feature>